<evidence type="ECO:0000313" key="2">
    <source>
        <dbReference type="Proteomes" id="UP000244224"/>
    </source>
</evidence>
<dbReference type="Proteomes" id="UP000244224">
    <property type="component" value="Unassembled WGS sequence"/>
</dbReference>
<reference evidence="1 2" key="1">
    <citation type="submission" date="2018-04" db="EMBL/GenBank/DDBJ databases">
        <title>Genomic Encyclopedia of Archaeal and Bacterial Type Strains, Phase II (KMG-II): from individual species to whole genera.</title>
        <authorList>
            <person name="Goeker M."/>
        </authorList>
    </citation>
    <scope>NUCLEOTIDE SEQUENCE [LARGE SCALE GENOMIC DNA]</scope>
    <source>
        <strain evidence="1 2">DSM 21823</strain>
    </source>
</reference>
<name>A0A2T6AP69_9RHOB</name>
<keyword evidence="2" id="KW-1185">Reference proteome</keyword>
<dbReference type="EMBL" id="QBKP01000021">
    <property type="protein sequence ID" value="PTX45622.1"/>
    <property type="molecule type" value="Genomic_DNA"/>
</dbReference>
<accession>A0A2T6AP69</accession>
<organism evidence="1 2">
    <name type="scientific">Gemmobacter caeni</name>
    <dbReference type="NCBI Taxonomy" id="589035"/>
    <lineage>
        <taxon>Bacteria</taxon>
        <taxon>Pseudomonadati</taxon>
        <taxon>Pseudomonadota</taxon>
        <taxon>Alphaproteobacteria</taxon>
        <taxon>Rhodobacterales</taxon>
        <taxon>Paracoccaceae</taxon>
        <taxon>Gemmobacter</taxon>
    </lineage>
</organism>
<dbReference type="AlphaFoldDB" id="A0A2T6AP69"/>
<dbReference type="OrthoDB" id="7868468at2"/>
<proteinExistence type="predicted"/>
<comment type="caution">
    <text evidence="1">The sequence shown here is derived from an EMBL/GenBank/DDBJ whole genome shotgun (WGS) entry which is preliminary data.</text>
</comment>
<gene>
    <name evidence="1" type="ORF">C8N34_12152</name>
</gene>
<evidence type="ECO:0000313" key="1">
    <source>
        <dbReference type="EMBL" id="PTX45622.1"/>
    </source>
</evidence>
<sequence length="78" mass="8674">MTAPLEITLCRETGTALMCKAGWSERIPIADLPRKLRFYRSLWSRGSKVKGEPGPWAGHYEQDLRALEAAIREAGSDG</sequence>
<dbReference type="RefSeq" id="WP_108130540.1">
    <property type="nucleotide sequence ID" value="NZ_QBKP01000021.1"/>
</dbReference>
<protein>
    <submittedName>
        <fullName evidence="1">Uncharacterized protein</fullName>
    </submittedName>
</protein>